<reference evidence="2 3" key="1">
    <citation type="journal article" date="2018" name="Nat. Biotechnol.">
        <title>A standardized bacterial taxonomy based on genome phylogeny substantially revises the tree of life.</title>
        <authorList>
            <person name="Parks D.H."/>
            <person name="Chuvochina M."/>
            <person name="Waite D.W."/>
            <person name="Rinke C."/>
            <person name="Skarshewski A."/>
            <person name="Chaumeil P.A."/>
            <person name="Hugenholtz P."/>
        </authorList>
    </citation>
    <scope>NUCLEOTIDE SEQUENCE [LARGE SCALE GENOMIC DNA]</scope>
    <source>
        <strain evidence="2">UBA8739</strain>
    </source>
</reference>
<dbReference type="Pfam" id="PF11162">
    <property type="entry name" value="DUF2946"/>
    <property type="match status" value="1"/>
</dbReference>
<gene>
    <name evidence="2" type="ORF">DCK97_02155</name>
</gene>
<sequence>MTGHGRRTADQGRHVHQPARRFLRRAAGWLALLALLLTQPAMLAGMTMAEAGPAVARAAGLPDGLFDPASICHVPDASGDPAAPAHDGAGGHHCALCTAVTPAPSPWVPRPGEAHVRAPRPARPACRHRPARRRRPRAPPAS</sequence>
<organism evidence="2 3">
    <name type="scientific">Tistrella mobilis</name>
    <dbReference type="NCBI Taxonomy" id="171437"/>
    <lineage>
        <taxon>Bacteria</taxon>
        <taxon>Pseudomonadati</taxon>
        <taxon>Pseudomonadota</taxon>
        <taxon>Alphaproteobacteria</taxon>
        <taxon>Geminicoccales</taxon>
        <taxon>Geminicoccaceae</taxon>
        <taxon>Tistrella</taxon>
    </lineage>
</organism>
<evidence type="ECO:0000256" key="1">
    <source>
        <dbReference type="SAM" id="MobiDB-lite"/>
    </source>
</evidence>
<dbReference type="EMBL" id="DMAI01000033">
    <property type="protein sequence ID" value="HAE46199.1"/>
    <property type="molecule type" value="Genomic_DNA"/>
</dbReference>
<dbReference type="AlphaFoldDB" id="A0A3B9IG42"/>
<comment type="caution">
    <text evidence="2">The sequence shown here is derived from an EMBL/GenBank/DDBJ whole genome shotgun (WGS) entry which is preliminary data.</text>
</comment>
<evidence type="ECO:0000313" key="3">
    <source>
        <dbReference type="Proteomes" id="UP000257706"/>
    </source>
</evidence>
<protein>
    <recommendedName>
        <fullName evidence="4">DUF2946 domain-containing protein</fullName>
    </recommendedName>
</protein>
<evidence type="ECO:0008006" key="4">
    <source>
        <dbReference type="Google" id="ProtNLM"/>
    </source>
</evidence>
<name>A0A3B9IG42_9PROT</name>
<dbReference type="InterPro" id="IPR021333">
    <property type="entry name" value="DUF2946"/>
</dbReference>
<proteinExistence type="predicted"/>
<accession>A0A3B9IG42</accession>
<dbReference type="Proteomes" id="UP000257706">
    <property type="component" value="Unassembled WGS sequence"/>
</dbReference>
<feature type="compositionally biased region" description="Basic residues" evidence="1">
    <location>
        <begin position="117"/>
        <end position="142"/>
    </location>
</feature>
<feature type="region of interest" description="Disordered" evidence="1">
    <location>
        <begin position="108"/>
        <end position="142"/>
    </location>
</feature>
<evidence type="ECO:0000313" key="2">
    <source>
        <dbReference type="EMBL" id="HAE46199.1"/>
    </source>
</evidence>